<organism evidence="3 4">
    <name type="scientific">Agrococcus jejuensis</name>
    <dbReference type="NCBI Taxonomy" id="399736"/>
    <lineage>
        <taxon>Bacteria</taxon>
        <taxon>Bacillati</taxon>
        <taxon>Actinomycetota</taxon>
        <taxon>Actinomycetes</taxon>
        <taxon>Micrococcales</taxon>
        <taxon>Microbacteriaceae</taxon>
        <taxon>Agrococcus</taxon>
    </lineage>
</organism>
<feature type="signal peptide" evidence="2">
    <location>
        <begin position="1"/>
        <end position="28"/>
    </location>
</feature>
<evidence type="ECO:0000256" key="1">
    <source>
        <dbReference type="SAM" id="MobiDB-lite"/>
    </source>
</evidence>
<dbReference type="EMBL" id="LT629695">
    <property type="protein sequence ID" value="SDH39499.1"/>
    <property type="molecule type" value="Genomic_DNA"/>
</dbReference>
<evidence type="ECO:0000256" key="2">
    <source>
        <dbReference type="SAM" id="SignalP"/>
    </source>
</evidence>
<dbReference type="OrthoDB" id="5113914at2"/>
<evidence type="ECO:0000313" key="4">
    <source>
        <dbReference type="Proteomes" id="UP000198822"/>
    </source>
</evidence>
<feature type="compositionally biased region" description="Pro residues" evidence="1">
    <location>
        <begin position="43"/>
        <end position="66"/>
    </location>
</feature>
<dbReference type="STRING" id="399736.SAMN04489720_1137"/>
<protein>
    <submittedName>
        <fullName evidence="3">Uncharacterized protein</fullName>
    </submittedName>
</protein>
<keyword evidence="2" id="KW-0732">Signal</keyword>
<feature type="chain" id="PRO_5009243095" evidence="2">
    <location>
        <begin position="29"/>
        <end position="263"/>
    </location>
</feature>
<reference evidence="4" key="1">
    <citation type="submission" date="2016-10" db="EMBL/GenBank/DDBJ databases">
        <authorList>
            <person name="Varghese N."/>
            <person name="Submissions S."/>
        </authorList>
    </citation>
    <scope>NUCLEOTIDE SEQUENCE [LARGE SCALE GENOMIC DNA]</scope>
    <source>
        <strain evidence="4">DSM 22002</strain>
    </source>
</reference>
<dbReference type="PROSITE" id="PS51257">
    <property type="entry name" value="PROKAR_LIPOPROTEIN"/>
    <property type="match status" value="1"/>
</dbReference>
<sequence length="263" mass="27234">MHRTARVAALAGVLALALTGCAPGALEAAPSPTPEPTAEAAPSPTPSATPTPEPTPEPTRTPPPAIVPWTPSGLDTSGWPTFTMPGGTATFRHPTDWTIELAQDYPGLPPRDDLDDWAYVHAPDGEQVLTLHLADEPFGYDYCADGPPAEFEVLYEQPVDIGIASTRGPTSTQLRIDGGMAVSVSLVDGWTPGGMCARDAEIDVAPTSTGTVAIQFSTGHPGPGTSSPPSLGGPFPDSVSPLALVDLETLDVAWSIVRSLQIA</sequence>
<gene>
    <name evidence="3" type="ORF">SAMN04489720_1137</name>
</gene>
<keyword evidence="4" id="KW-1185">Reference proteome</keyword>
<feature type="region of interest" description="Disordered" evidence="1">
    <location>
        <begin position="27"/>
        <end position="71"/>
    </location>
</feature>
<accession>A0A1G8C2E3</accession>
<dbReference type="AlphaFoldDB" id="A0A1G8C2E3"/>
<evidence type="ECO:0000313" key="3">
    <source>
        <dbReference type="EMBL" id="SDH39499.1"/>
    </source>
</evidence>
<proteinExistence type="predicted"/>
<name>A0A1G8C2E3_9MICO</name>
<dbReference type="RefSeq" id="WP_092503233.1">
    <property type="nucleotide sequence ID" value="NZ_LT629695.1"/>
</dbReference>
<dbReference type="Proteomes" id="UP000198822">
    <property type="component" value="Chromosome I"/>
</dbReference>